<proteinExistence type="predicted"/>
<reference evidence="3 4" key="1">
    <citation type="journal article" date="2020" name="Int. J. Med. Microbiol.">
        <title>Discovery of Paenibacillus larvae ERIC V: Phenotypic and genomic comparison to genotypes ERIC I-IV reveal different inventories of virulence factors which correlate with epidemiological prevalences of American Foulbrood.</title>
        <authorList>
            <person name="Beims H."/>
            <person name="Bunk B."/>
            <person name="Erler S."/>
            <person name="Mohr K.I."/>
            <person name="Sproer C."/>
            <person name="Pradella S."/>
            <person name="Gunther G."/>
            <person name="Rohde M."/>
            <person name="von der Ohe W."/>
            <person name="Steinert M."/>
        </authorList>
    </citation>
    <scope>NUCLEOTIDE SEQUENCE [LARGE SCALE GENOMIC DNA]</scope>
    <source>
        <strain evidence="3">Eric_V</strain>
    </source>
</reference>
<dbReference type="AlphaFoldDB" id="A0A6C0QWM3"/>
<dbReference type="Proteomes" id="UP000464330">
    <property type="component" value="Chromosome"/>
</dbReference>
<dbReference type="Gene3D" id="1.20.120.330">
    <property type="entry name" value="Nucleotidyltransferases domain 2"/>
    <property type="match status" value="1"/>
</dbReference>
<evidence type="ECO:0000259" key="2">
    <source>
        <dbReference type="Pfam" id="PF22339"/>
    </source>
</evidence>
<sequence length="299" mass="35020">MIEPLALKYKLNNQIEGVLVVQPGKENPPMYDGADKLLFIVSNGNLRNCKSIIHYIKDGKRIQERWINIEEMKVFLFTNSYIEIRNSLLKGEIILDRYGNLGGLRQTLLDLPEQIREWQLFVEFAQFLNEYVQGKRYSLQGQQMDSYQHILEALRHWAQIVLIEEGEHPDLGIWGRIKQVNPGVYKLYEELTMSKETIKQRVELVLLACEFSVMSKMEKCCKPLLALMEERQETWSMTELQQLTDLQEVRNLIPIVVHKLVKRGLIEEVFVPRDEDLTELLIRYVRTADLDDSAKGKRI</sequence>
<evidence type="ECO:0000313" key="3">
    <source>
        <dbReference type="EMBL" id="QHZ53169.1"/>
    </source>
</evidence>
<dbReference type="InterPro" id="IPR029348">
    <property type="entry name" value="NTF-like"/>
</dbReference>
<feature type="domain" description="YgxA-like substrate binding" evidence="2">
    <location>
        <begin position="118"/>
        <end position="216"/>
    </location>
</feature>
<evidence type="ECO:0000259" key="1">
    <source>
        <dbReference type="Pfam" id="PF14540"/>
    </source>
</evidence>
<dbReference type="Pfam" id="PF14540">
    <property type="entry name" value="NTF-like"/>
    <property type="match status" value="1"/>
</dbReference>
<feature type="domain" description="Nucleotidyltransferase-like" evidence="1">
    <location>
        <begin position="5"/>
        <end position="116"/>
    </location>
</feature>
<dbReference type="InterPro" id="IPR043519">
    <property type="entry name" value="NT_sf"/>
</dbReference>
<dbReference type="Gene3D" id="3.30.460.10">
    <property type="entry name" value="Beta Polymerase, domain 2"/>
    <property type="match status" value="1"/>
</dbReference>
<dbReference type="EMBL" id="CP019717">
    <property type="protein sequence ID" value="QHZ53169.1"/>
    <property type="molecule type" value="Genomic_DNA"/>
</dbReference>
<dbReference type="Pfam" id="PF22339">
    <property type="entry name" value="YgxA-like_sub_bind"/>
    <property type="match status" value="1"/>
</dbReference>
<gene>
    <name evidence="3" type="ORF">ERICV_04101</name>
</gene>
<evidence type="ECO:0000313" key="4">
    <source>
        <dbReference type="Proteomes" id="UP000464330"/>
    </source>
</evidence>
<name>A0A6C0QWM3_9BACL</name>
<dbReference type="RefSeq" id="WP_023484455.1">
    <property type="nucleotide sequence ID" value="NZ_CP019651.1"/>
</dbReference>
<dbReference type="InterPro" id="IPR054515">
    <property type="entry name" value="YgxA-like_substrate-bd"/>
</dbReference>
<protein>
    <submittedName>
        <fullName evidence="3">Uncharacterized protein</fullName>
    </submittedName>
</protein>
<organism evidence="3 4">
    <name type="scientific">Paenibacillus larvae subsp. larvae</name>
    <dbReference type="NCBI Taxonomy" id="147375"/>
    <lineage>
        <taxon>Bacteria</taxon>
        <taxon>Bacillati</taxon>
        <taxon>Bacillota</taxon>
        <taxon>Bacilli</taxon>
        <taxon>Bacillales</taxon>
        <taxon>Paenibacillaceae</taxon>
        <taxon>Paenibacillus</taxon>
    </lineage>
</organism>
<accession>A0A6C0QWM3</accession>